<dbReference type="PANTHER" id="PTHR38011">
    <property type="entry name" value="DIHYDROFOLATE REDUCTASE FAMILY PROTEIN (AFU_ORTHOLOGUE AFUA_8G06820)"/>
    <property type="match status" value="1"/>
</dbReference>
<sequence length="204" mass="22208">MTTAPRLVADLSVSLDGVAAGHDQSREHPFGPKVGERLHTWMFEHAEDNADEVAAITDAGAHIMGRNMFGPDRGDWDLSWKGWWGDDPPYHSLVFVLGHRPREPLEMEGGTTYIFVTDGIESALEQARAAAGDRDVAITGGATTVNEYLAAGLLDELRLHIAPFTIGEGVRVFGDVPDVRLVPVASRTTPHVTHVTWGRPPLVE</sequence>
<reference evidence="2 3" key="1">
    <citation type="submission" date="2015-03" db="EMBL/GenBank/DDBJ databases">
        <title>Luteipulveratus halotolerans sp. nov., a novel actinobacterium (Dermacoccaceae) from Sarawak, Malaysia.</title>
        <authorList>
            <person name="Juboi H."/>
            <person name="Basik A."/>
            <person name="Shamsul S.S."/>
            <person name="Arnold P."/>
            <person name="Schmitt E.K."/>
            <person name="Sanglier J.-J."/>
            <person name="Yeo T."/>
        </authorList>
    </citation>
    <scope>NUCLEOTIDE SEQUENCE [LARGE SCALE GENOMIC DNA]</scope>
    <source>
        <strain evidence="2 3">MN07-A0370</strain>
    </source>
</reference>
<evidence type="ECO:0000313" key="2">
    <source>
        <dbReference type="EMBL" id="AKU14888.1"/>
    </source>
</evidence>
<dbReference type="KEGG" id="lmoi:VV02_01760"/>
<dbReference type="InterPro" id="IPR002734">
    <property type="entry name" value="RibDG_C"/>
</dbReference>
<dbReference type="STRING" id="571913.VV02_01760"/>
<dbReference type="GO" id="GO:0009231">
    <property type="term" value="P:riboflavin biosynthetic process"/>
    <property type="evidence" value="ECO:0007669"/>
    <property type="project" value="InterPro"/>
</dbReference>
<proteinExistence type="predicted"/>
<dbReference type="Proteomes" id="UP000066480">
    <property type="component" value="Chromosome"/>
</dbReference>
<keyword evidence="3" id="KW-1185">Reference proteome</keyword>
<dbReference type="InterPro" id="IPR050765">
    <property type="entry name" value="Riboflavin_Biosynth_HTPR"/>
</dbReference>
<gene>
    <name evidence="2" type="ORF">VV02_01760</name>
</gene>
<dbReference type="PANTHER" id="PTHR38011:SF12">
    <property type="entry name" value="BIFUNCTIONAL DEAMINASE-REDUCTASE DOMAIN PROTEIN"/>
    <property type="match status" value="1"/>
</dbReference>
<accession>A0A0K1JE70</accession>
<dbReference type="PATRIC" id="fig|571913.6.peg.361"/>
<dbReference type="EMBL" id="CP011112">
    <property type="protein sequence ID" value="AKU14888.1"/>
    <property type="molecule type" value="Genomic_DNA"/>
</dbReference>
<dbReference type="GO" id="GO:0008703">
    <property type="term" value="F:5-amino-6-(5-phosphoribosylamino)uracil reductase activity"/>
    <property type="evidence" value="ECO:0007669"/>
    <property type="project" value="InterPro"/>
</dbReference>
<dbReference type="OrthoDB" id="2313602at2"/>
<organism evidence="2 3">
    <name type="scientific">Luteipulveratus mongoliensis</name>
    <dbReference type="NCBI Taxonomy" id="571913"/>
    <lineage>
        <taxon>Bacteria</taxon>
        <taxon>Bacillati</taxon>
        <taxon>Actinomycetota</taxon>
        <taxon>Actinomycetes</taxon>
        <taxon>Micrococcales</taxon>
        <taxon>Dermacoccaceae</taxon>
        <taxon>Luteipulveratus</taxon>
    </lineage>
</organism>
<dbReference type="SUPFAM" id="SSF53597">
    <property type="entry name" value="Dihydrofolate reductase-like"/>
    <property type="match status" value="1"/>
</dbReference>
<feature type="domain" description="Bacterial bifunctional deaminase-reductase C-terminal" evidence="1">
    <location>
        <begin position="6"/>
        <end position="188"/>
    </location>
</feature>
<dbReference type="RefSeq" id="WP_052589445.1">
    <property type="nucleotide sequence ID" value="NZ_CP011112.1"/>
</dbReference>
<evidence type="ECO:0000259" key="1">
    <source>
        <dbReference type="Pfam" id="PF01872"/>
    </source>
</evidence>
<dbReference type="AlphaFoldDB" id="A0A0K1JE70"/>
<protein>
    <recommendedName>
        <fullName evidence="1">Bacterial bifunctional deaminase-reductase C-terminal domain-containing protein</fullName>
    </recommendedName>
</protein>
<evidence type="ECO:0000313" key="3">
    <source>
        <dbReference type="Proteomes" id="UP000066480"/>
    </source>
</evidence>
<dbReference type="Pfam" id="PF01872">
    <property type="entry name" value="RibD_C"/>
    <property type="match status" value="1"/>
</dbReference>
<dbReference type="InterPro" id="IPR024072">
    <property type="entry name" value="DHFR-like_dom_sf"/>
</dbReference>
<name>A0A0K1JE70_9MICO</name>
<dbReference type="Gene3D" id="3.40.430.10">
    <property type="entry name" value="Dihydrofolate Reductase, subunit A"/>
    <property type="match status" value="1"/>
</dbReference>